<sequence>PGSINGVRSCYSKTNANMMLTKDSKVICQGFTGKQGTFHSQQAIDYGTNMVGGVSPKKAGTTHLGLPVFGSVKEV</sequence>
<keyword evidence="2" id="KW-0436">Ligase</keyword>
<dbReference type="Gene3D" id="3.40.50.720">
    <property type="entry name" value="NAD(P)-binding Rossmann-like Domain"/>
    <property type="match status" value="1"/>
</dbReference>
<evidence type="ECO:0000313" key="2">
    <source>
        <dbReference type="EMBL" id="QQP50472.1"/>
    </source>
</evidence>
<dbReference type="GO" id="GO:0004776">
    <property type="term" value="F:succinate-CoA ligase (GDP-forming) activity"/>
    <property type="evidence" value="ECO:0007669"/>
    <property type="project" value="TreeGrafter"/>
</dbReference>
<dbReference type="GO" id="GO:0009361">
    <property type="term" value="C:succinate-CoA ligase complex (ADP-forming)"/>
    <property type="evidence" value="ECO:0007669"/>
    <property type="project" value="TreeGrafter"/>
</dbReference>
<keyword evidence="3" id="KW-1185">Reference proteome</keyword>
<dbReference type="PANTHER" id="PTHR11117">
    <property type="entry name" value="SUCCINYL-COA LIGASE SUBUNIT ALPHA"/>
    <property type="match status" value="1"/>
</dbReference>
<dbReference type="GO" id="GO:0006099">
    <property type="term" value="P:tricarboxylic acid cycle"/>
    <property type="evidence" value="ECO:0007669"/>
    <property type="project" value="TreeGrafter"/>
</dbReference>
<dbReference type="SUPFAM" id="SSF51735">
    <property type="entry name" value="NAD(P)-binding Rossmann-fold domains"/>
    <property type="match status" value="1"/>
</dbReference>
<proteinExistence type="predicted"/>
<evidence type="ECO:0000259" key="1">
    <source>
        <dbReference type="Pfam" id="PF02629"/>
    </source>
</evidence>
<reference evidence="3" key="1">
    <citation type="submission" date="2021-01" db="EMBL/GenBank/DDBJ databases">
        <title>Caligus Genome Assembly.</title>
        <authorList>
            <person name="Gallardo-Escarate C."/>
        </authorList>
    </citation>
    <scope>NUCLEOTIDE SEQUENCE [LARGE SCALE GENOMIC DNA]</scope>
</reference>
<dbReference type="InterPro" id="IPR036291">
    <property type="entry name" value="NAD(P)-bd_dom_sf"/>
</dbReference>
<gene>
    <name evidence="2" type="ORF">FKW44_011484</name>
</gene>
<dbReference type="GO" id="GO:0005739">
    <property type="term" value="C:mitochondrion"/>
    <property type="evidence" value="ECO:0007669"/>
    <property type="project" value="TreeGrafter"/>
</dbReference>
<organism evidence="2 3">
    <name type="scientific">Caligus rogercresseyi</name>
    <name type="common">Sea louse</name>
    <dbReference type="NCBI Taxonomy" id="217165"/>
    <lineage>
        <taxon>Eukaryota</taxon>
        <taxon>Metazoa</taxon>
        <taxon>Ecdysozoa</taxon>
        <taxon>Arthropoda</taxon>
        <taxon>Crustacea</taxon>
        <taxon>Multicrustacea</taxon>
        <taxon>Hexanauplia</taxon>
        <taxon>Copepoda</taxon>
        <taxon>Siphonostomatoida</taxon>
        <taxon>Caligidae</taxon>
        <taxon>Caligus</taxon>
    </lineage>
</organism>
<protein>
    <submittedName>
        <fullName evidence="2">Succinate--CoA ligase subunit alpha_ mitochondrial</fullName>
    </submittedName>
</protein>
<dbReference type="Proteomes" id="UP000595437">
    <property type="component" value="Chromosome 7"/>
</dbReference>
<dbReference type="Pfam" id="PF02629">
    <property type="entry name" value="CoA_binding"/>
    <property type="match status" value="1"/>
</dbReference>
<evidence type="ECO:0000313" key="3">
    <source>
        <dbReference type="Proteomes" id="UP000595437"/>
    </source>
</evidence>
<dbReference type="PANTHER" id="PTHR11117:SF2">
    <property type="entry name" value="SUCCINATE--COA LIGASE [ADP_GDP-FORMING] SUBUNIT ALPHA, MITOCHONDRIAL"/>
    <property type="match status" value="1"/>
</dbReference>
<dbReference type="GO" id="GO:0004775">
    <property type="term" value="F:succinate-CoA ligase (ADP-forming) activity"/>
    <property type="evidence" value="ECO:0007669"/>
    <property type="project" value="TreeGrafter"/>
</dbReference>
<accession>A0A7T8K859</accession>
<name>A0A7T8K859_CALRO</name>
<dbReference type="OrthoDB" id="1664372at2759"/>
<dbReference type="EMBL" id="CP045896">
    <property type="protein sequence ID" value="QQP50472.1"/>
    <property type="molecule type" value="Genomic_DNA"/>
</dbReference>
<dbReference type="AlphaFoldDB" id="A0A7T8K859"/>
<dbReference type="InterPro" id="IPR003781">
    <property type="entry name" value="CoA-bd"/>
</dbReference>
<feature type="non-terminal residue" evidence="2">
    <location>
        <position position="1"/>
    </location>
</feature>
<feature type="domain" description="CoA-binding" evidence="1">
    <location>
        <begin position="21"/>
        <end position="75"/>
    </location>
</feature>